<evidence type="ECO:0000313" key="2">
    <source>
        <dbReference type="EMBL" id="KAK3891794.1"/>
    </source>
</evidence>
<comment type="caution">
    <text evidence="2">The sequence shown here is derived from an EMBL/GenBank/DDBJ whole genome shotgun (WGS) entry which is preliminary data.</text>
</comment>
<organism evidence="2 3">
    <name type="scientific">Petrolisthes cinctipes</name>
    <name type="common">Flat porcelain crab</name>
    <dbReference type="NCBI Taxonomy" id="88211"/>
    <lineage>
        <taxon>Eukaryota</taxon>
        <taxon>Metazoa</taxon>
        <taxon>Ecdysozoa</taxon>
        <taxon>Arthropoda</taxon>
        <taxon>Crustacea</taxon>
        <taxon>Multicrustacea</taxon>
        <taxon>Malacostraca</taxon>
        <taxon>Eumalacostraca</taxon>
        <taxon>Eucarida</taxon>
        <taxon>Decapoda</taxon>
        <taxon>Pleocyemata</taxon>
        <taxon>Anomura</taxon>
        <taxon>Galatheoidea</taxon>
        <taxon>Porcellanidae</taxon>
        <taxon>Petrolisthes</taxon>
    </lineage>
</organism>
<dbReference type="AlphaFoldDB" id="A0AAE1GEX1"/>
<proteinExistence type="predicted"/>
<sequence length="153" mass="17798">MGKGRKILAKTRQPEAESVDMFTDEEEESTDDVATGVEEPEEWNVIEGSPGFNEPTQQLNSRTVARQGEDPQEDDDLTQLDSQNFEGTDPAPHENPNKRKRTYHIIPEDNEVSVVEWYRDQKFLYNKKMQAYGDRNWKAKAWEDKAQIPIIWQ</sequence>
<feature type="compositionally biased region" description="Polar residues" evidence="1">
    <location>
        <begin position="54"/>
        <end position="64"/>
    </location>
</feature>
<protein>
    <submittedName>
        <fullName evidence="2">Uncharacterized protein</fullName>
    </submittedName>
</protein>
<dbReference type="EMBL" id="JAWQEG010000303">
    <property type="protein sequence ID" value="KAK3891794.1"/>
    <property type="molecule type" value="Genomic_DNA"/>
</dbReference>
<name>A0AAE1GEX1_PETCI</name>
<feature type="region of interest" description="Disordered" evidence="1">
    <location>
        <begin position="1"/>
        <end position="103"/>
    </location>
</feature>
<feature type="compositionally biased region" description="Acidic residues" evidence="1">
    <location>
        <begin position="22"/>
        <end position="31"/>
    </location>
</feature>
<evidence type="ECO:0000256" key="1">
    <source>
        <dbReference type="SAM" id="MobiDB-lite"/>
    </source>
</evidence>
<dbReference type="Proteomes" id="UP001286313">
    <property type="component" value="Unassembled WGS sequence"/>
</dbReference>
<gene>
    <name evidence="2" type="ORF">Pcinc_004334</name>
</gene>
<keyword evidence="3" id="KW-1185">Reference proteome</keyword>
<accession>A0AAE1GEX1</accession>
<evidence type="ECO:0000313" key="3">
    <source>
        <dbReference type="Proteomes" id="UP001286313"/>
    </source>
</evidence>
<reference evidence="2" key="1">
    <citation type="submission" date="2023-10" db="EMBL/GenBank/DDBJ databases">
        <title>Genome assemblies of two species of porcelain crab, Petrolisthes cinctipes and Petrolisthes manimaculis (Anomura: Porcellanidae).</title>
        <authorList>
            <person name="Angst P."/>
        </authorList>
    </citation>
    <scope>NUCLEOTIDE SEQUENCE</scope>
    <source>
        <strain evidence="2">PB745_01</strain>
        <tissue evidence="2">Gill</tissue>
    </source>
</reference>